<feature type="non-terminal residue" evidence="1">
    <location>
        <position position="1"/>
    </location>
</feature>
<evidence type="ECO:0000313" key="1">
    <source>
        <dbReference type="EMBL" id="CBY42326.1"/>
    </source>
</evidence>
<name>E4Z3P8_OIKDI</name>
<organism evidence="1">
    <name type="scientific">Oikopleura dioica</name>
    <name type="common">Tunicate</name>
    <dbReference type="NCBI Taxonomy" id="34765"/>
    <lineage>
        <taxon>Eukaryota</taxon>
        <taxon>Metazoa</taxon>
        <taxon>Chordata</taxon>
        <taxon>Tunicata</taxon>
        <taxon>Appendicularia</taxon>
        <taxon>Copelata</taxon>
        <taxon>Oikopleuridae</taxon>
        <taxon>Oikopleura</taxon>
    </lineage>
</organism>
<protein>
    <submittedName>
        <fullName evidence="1">Uncharacterized protein</fullName>
    </submittedName>
</protein>
<accession>E4Z3P8</accession>
<dbReference type="Proteomes" id="UP000011014">
    <property type="component" value="Unassembled WGS sequence"/>
</dbReference>
<dbReference type="EMBL" id="FN657047">
    <property type="protein sequence ID" value="CBY42326.1"/>
    <property type="molecule type" value="Genomic_DNA"/>
</dbReference>
<gene>
    <name evidence="1" type="ORF">GSOID_T00026005001</name>
</gene>
<reference evidence="1" key="1">
    <citation type="journal article" date="2010" name="Science">
        <title>Plasticity of animal genome architecture unmasked by rapid evolution of a pelagic tunicate.</title>
        <authorList>
            <person name="Denoeud F."/>
            <person name="Henriet S."/>
            <person name="Mungpakdee S."/>
            <person name="Aury J.M."/>
            <person name="Da Silva C."/>
            <person name="Brinkmann H."/>
            <person name="Mikhaleva J."/>
            <person name="Olsen L.C."/>
            <person name="Jubin C."/>
            <person name="Canestro C."/>
            <person name="Bouquet J.M."/>
            <person name="Danks G."/>
            <person name="Poulain J."/>
            <person name="Campsteijn C."/>
            <person name="Adamski M."/>
            <person name="Cross I."/>
            <person name="Yadetie F."/>
            <person name="Muffato M."/>
            <person name="Louis A."/>
            <person name="Butcher S."/>
            <person name="Tsagkogeorga G."/>
            <person name="Konrad A."/>
            <person name="Singh S."/>
            <person name="Jensen M.F."/>
            <person name="Cong E.H."/>
            <person name="Eikeseth-Otteraa H."/>
            <person name="Noel B."/>
            <person name="Anthouard V."/>
            <person name="Porcel B.M."/>
            <person name="Kachouri-Lafond R."/>
            <person name="Nishino A."/>
            <person name="Ugolini M."/>
            <person name="Chourrout P."/>
            <person name="Nishida H."/>
            <person name="Aasland R."/>
            <person name="Huzurbazar S."/>
            <person name="Westhof E."/>
            <person name="Delsuc F."/>
            <person name="Lehrach H."/>
            <person name="Reinhardt R."/>
            <person name="Weissenbach J."/>
            <person name="Roy S.W."/>
            <person name="Artiguenave F."/>
            <person name="Postlethwait J.H."/>
            <person name="Manak J.R."/>
            <person name="Thompson E.M."/>
            <person name="Jaillon O."/>
            <person name="Du Pasquier L."/>
            <person name="Boudinot P."/>
            <person name="Liberles D.A."/>
            <person name="Volff J.N."/>
            <person name="Philippe H."/>
            <person name="Lenhard B."/>
            <person name="Roest Crollius H."/>
            <person name="Wincker P."/>
            <person name="Chourrout D."/>
        </authorList>
    </citation>
    <scope>NUCLEOTIDE SEQUENCE [LARGE SCALE GENOMIC DNA]</scope>
</reference>
<proteinExistence type="predicted"/>
<dbReference type="AlphaFoldDB" id="E4Z3P8"/>
<sequence>YSSRVSKSSVENSSPFSTCYSSPAVRYPFALRCFPFVTHRRSRMTPVLDYSTFRRSSHIYTFYHWEISYEDSRRLEGC</sequence>